<feature type="region of interest" description="Disordered" evidence="1">
    <location>
        <begin position="1"/>
        <end position="26"/>
    </location>
</feature>
<keyword evidence="3" id="KW-1185">Reference proteome</keyword>
<dbReference type="GeneID" id="25797393"/>
<protein>
    <submittedName>
        <fullName evidence="2">Uncharacterized protein</fullName>
    </submittedName>
</protein>
<dbReference type="VEuPathDB" id="FungiDB:TRIVIDRAFT_70829"/>
<dbReference type="InterPro" id="IPR013328">
    <property type="entry name" value="6PGD_dom2"/>
</dbReference>
<feature type="compositionally biased region" description="Polar residues" evidence="1">
    <location>
        <begin position="1"/>
        <end position="12"/>
    </location>
</feature>
<accession>G9MUR9</accession>
<dbReference type="EMBL" id="ABDF02000061">
    <property type="protein sequence ID" value="EHK21821.1"/>
    <property type="molecule type" value="Genomic_DNA"/>
</dbReference>
<dbReference type="HOGENOM" id="CLU_1190054_0_0_1"/>
<comment type="caution">
    <text evidence="2">The sequence shown here is derived from an EMBL/GenBank/DDBJ whole genome shotgun (WGS) entry which is preliminary data.</text>
</comment>
<dbReference type="RefSeq" id="XP_013956014.1">
    <property type="nucleotide sequence ID" value="XM_014100539.1"/>
</dbReference>
<sequence length="233" mass="26560">MAQEQSALQAQKTHGRRTWHQAASRSRATTKTFEFIASHSVGRPHPNVRKLIRSHVMLGKNIKKHHAEKVEHEPSRVAKVVEFSESGKTATSTVSTKLTISTNQSQVAADAIVFIVPRADPLNSSSQALLYKYFTTVKETMYPANCIDLRWSLKTGSHSTFYNGELSWEALNMGREWGLNLKRLTEMINSSTGHCWPMEEYCGQDFSVIYQWTKVTSIYREKVEVLRTVHNKF</sequence>
<name>G9MUR9_HYPVG</name>
<dbReference type="Gene3D" id="1.10.1040.10">
    <property type="entry name" value="N-(1-d-carboxylethyl)-l-norvaline Dehydrogenase, domain 2"/>
    <property type="match status" value="1"/>
</dbReference>
<dbReference type="Proteomes" id="UP000007115">
    <property type="component" value="Unassembled WGS sequence"/>
</dbReference>
<proteinExistence type="predicted"/>
<dbReference type="STRING" id="413071.G9MUR9"/>
<dbReference type="AlphaFoldDB" id="G9MUR9"/>
<evidence type="ECO:0000313" key="3">
    <source>
        <dbReference type="Proteomes" id="UP000007115"/>
    </source>
</evidence>
<dbReference type="OrthoDB" id="4158087at2759"/>
<reference evidence="2 3" key="1">
    <citation type="journal article" date="2011" name="Genome Biol.">
        <title>Comparative genome sequence analysis underscores mycoparasitism as the ancestral life style of Trichoderma.</title>
        <authorList>
            <person name="Kubicek C.P."/>
            <person name="Herrera-Estrella A."/>
            <person name="Seidl-Seiboth V."/>
            <person name="Martinez D.A."/>
            <person name="Druzhinina I.S."/>
            <person name="Thon M."/>
            <person name="Zeilinger S."/>
            <person name="Casas-Flores S."/>
            <person name="Horwitz B.A."/>
            <person name="Mukherjee P.K."/>
            <person name="Mukherjee M."/>
            <person name="Kredics L."/>
            <person name="Alcaraz L.D."/>
            <person name="Aerts A."/>
            <person name="Antal Z."/>
            <person name="Atanasova L."/>
            <person name="Cervantes-Badillo M.G."/>
            <person name="Challacombe J."/>
            <person name="Chertkov O."/>
            <person name="McCluskey K."/>
            <person name="Coulpier F."/>
            <person name="Deshpande N."/>
            <person name="von Doehren H."/>
            <person name="Ebbole D.J."/>
            <person name="Esquivel-Naranjo E.U."/>
            <person name="Fekete E."/>
            <person name="Flipphi M."/>
            <person name="Glaser F."/>
            <person name="Gomez-Rodriguez E.Y."/>
            <person name="Gruber S."/>
            <person name="Han C."/>
            <person name="Henrissat B."/>
            <person name="Hermosa R."/>
            <person name="Hernandez-Onate M."/>
            <person name="Karaffa L."/>
            <person name="Kosti I."/>
            <person name="Le Crom S."/>
            <person name="Lindquist E."/>
            <person name="Lucas S."/>
            <person name="Luebeck M."/>
            <person name="Luebeck P.S."/>
            <person name="Margeot A."/>
            <person name="Metz B."/>
            <person name="Misra M."/>
            <person name="Nevalainen H."/>
            <person name="Omann M."/>
            <person name="Packer N."/>
            <person name="Perrone G."/>
            <person name="Uresti-Rivera E.E."/>
            <person name="Salamov A."/>
            <person name="Schmoll M."/>
            <person name="Seiboth B."/>
            <person name="Shapiro H."/>
            <person name="Sukno S."/>
            <person name="Tamayo-Ramos J.A."/>
            <person name="Tisch D."/>
            <person name="Wiest A."/>
            <person name="Wilkinson H.H."/>
            <person name="Zhang M."/>
            <person name="Coutinho P.M."/>
            <person name="Kenerley C.M."/>
            <person name="Monte E."/>
            <person name="Baker S.E."/>
            <person name="Grigoriev I.V."/>
        </authorList>
    </citation>
    <scope>NUCLEOTIDE SEQUENCE [LARGE SCALE GENOMIC DNA]</scope>
    <source>
        <strain evidence="3">Gv29-8 / FGSC 10586</strain>
    </source>
</reference>
<dbReference type="InParanoid" id="G9MUR9"/>
<evidence type="ECO:0000256" key="1">
    <source>
        <dbReference type="SAM" id="MobiDB-lite"/>
    </source>
</evidence>
<dbReference type="InterPro" id="IPR008927">
    <property type="entry name" value="6-PGluconate_DH-like_C_sf"/>
</dbReference>
<gene>
    <name evidence="2" type="ORF">TRIVIDRAFT_70829</name>
</gene>
<dbReference type="SUPFAM" id="SSF48179">
    <property type="entry name" value="6-phosphogluconate dehydrogenase C-terminal domain-like"/>
    <property type="match status" value="1"/>
</dbReference>
<organism evidence="2 3">
    <name type="scientific">Hypocrea virens (strain Gv29-8 / FGSC 10586)</name>
    <name type="common">Gliocladium virens</name>
    <name type="synonym">Trichoderma virens</name>
    <dbReference type="NCBI Taxonomy" id="413071"/>
    <lineage>
        <taxon>Eukaryota</taxon>
        <taxon>Fungi</taxon>
        <taxon>Dikarya</taxon>
        <taxon>Ascomycota</taxon>
        <taxon>Pezizomycotina</taxon>
        <taxon>Sordariomycetes</taxon>
        <taxon>Hypocreomycetidae</taxon>
        <taxon>Hypocreales</taxon>
        <taxon>Hypocreaceae</taxon>
        <taxon>Trichoderma</taxon>
    </lineage>
</organism>
<evidence type="ECO:0000313" key="2">
    <source>
        <dbReference type="EMBL" id="EHK21821.1"/>
    </source>
</evidence>